<evidence type="ECO:0000313" key="1">
    <source>
        <dbReference type="EMBL" id="SFJ42902.1"/>
    </source>
</evidence>
<evidence type="ECO:0000313" key="2">
    <source>
        <dbReference type="Proteomes" id="UP000199559"/>
    </source>
</evidence>
<name>A0A1I3RAS8_9FLAO</name>
<reference evidence="2" key="1">
    <citation type="submission" date="2016-10" db="EMBL/GenBank/DDBJ databases">
        <authorList>
            <person name="Varghese N."/>
            <person name="Submissions S."/>
        </authorList>
    </citation>
    <scope>NUCLEOTIDE SEQUENCE [LARGE SCALE GENOMIC DNA]</scope>
    <source>
        <strain evidence="2">DSM 28881</strain>
    </source>
</reference>
<dbReference type="RefSeq" id="WP_090841019.1">
    <property type="nucleotide sequence ID" value="NZ_CANMCU010000003.1"/>
</dbReference>
<protein>
    <recommendedName>
        <fullName evidence="3">Transcription elongation factor, GreA/GreB, C-term</fullName>
    </recommendedName>
</protein>
<proteinExistence type="predicted"/>
<accession>A0A1I3RAS8</accession>
<keyword evidence="2" id="KW-1185">Reference proteome</keyword>
<dbReference type="AlphaFoldDB" id="A0A1I3RAS8"/>
<dbReference type="STRING" id="1144750.SAMN05443431_107187"/>
<dbReference type="EMBL" id="FORM01000007">
    <property type="protein sequence ID" value="SFJ42902.1"/>
    <property type="molecule type" value="Genomic_DNA"/>
</dbReference>
<evidence type="ECO:0008006" key="3">
    <source>
        <dbReference type="Google" id="ProtNLM"/>
    </source>
</evidence>
<gene>
    <name evidence="1" type="ORF">SAMN05443431_107187</name>
</gene>
<sequence length="148" mass="16530">MTIKQQLLQVCNQHVAQRITDYTNEIDLIKESIESNDKGSSEGDDSGNGKLLNDLEKNMDFLYEARKTQDYLKQVKANLLTTTAALGSLVKTDSLHFFISISVGKIVLENTDYYAISLQSPIGLLLKQKTIGDTFEFNGTNYTITDVV</sequence>
<organism evidence="1 2">
    <name type="scientific">Olleya namhaensis</name>
    <dbReference type="NCBI Taxonomy" id="1144750"/>
    <lineage>
        <taxon>Bacteria</taxon>
        <taxon>Pseudomonadati</taxon>
        <taxon>Bacteroidota</taxon>
        <taxon>Flavobacteriia</taxon>
        <taxon>Flavobacteriales</taxon>
        <taxon>Flavobacteriaceae</taxon>
    </lineage>
</organism>
<dbReference type="Proteomes" id="UP000199559">
    <property type="component" value="Unassembled WGS sequence"/>
</dbReference>